<feature type="signal peptide" evidence="9">
    <location>
        <begin position="1"/>
        <end position="20"/>
    </location>
</feature>
<dbReference type="Pfam" id="PF05649">
    <property type="entry name" value="Peptidase_M13_N"/>
    <property type="match status" value="1"/>
</dbReference>
<keyword evidence="4" id="KW-0479">Metal-binding</keyword>
<dbReference type="InterPro" id="IPR008753">
    <property type="entry name" value="Peptidase_M13_N"/>
</dbReference>
<feature type="domain" description="Peptidase M13 C-terminal" evidence="10">
    <location>
        <begin position="557"/>
        <end position="748"/>
    </location>
</feature>
<accession>A0A224YDW7</accession>
<feature type="domain" description="Peptidase M13 N-terminal" evidence="11">
    <location>
        <begin position="61"/>
        <end position="488"/>
    </location>
</feature>
<evidence type="ECO:0000256" key="4">
    <source>
        <dbReference type="ARBA" id="ARBA00022723"/>
    </source>
</evidence>
<dbReference type="EMBL" id="GFPF01001028">
    <property type="protein sequence ID" value="MAA12174.1"/>
    <property type="molecule type" value="Transcribed_RNA"/>
</dbReference>
<proteinExistence type="inferred from homology"/>
<dbReference type="GO" id="GO:0046872">
    <property type="term" value="F:metal ion binding"/>
    <property type="evidence" value="ECO:0007669"/>
    <property type="project" value="UniProtKB-KW"/>
</dbReference>
<keyword evidence="3" id="KW-0645">Protease</keyword>
<keyword evidence="6" id="KW-0862">Zinc</keyword>
<comment type="cofactor">
    <cofactor evidence="1">
        <name>Zn(2+)</name>
        <dbReference type="ChEBI" id="CHEBI:29105"/>
    </cofactor>
</comment>
<dbReference type="SUPFAM" id="SSF55486">
    <property type="entry name" value="Metalloproteases ('zincins'), catalytic domain"/>
    <property type="match status" value="1"/>
</dbReference>
<dbReference type="InterPro" id="IPR024079">
    <property type="entry name" value="MetalloPept_cat_dom_sf"/>
</dbReference>
<feature type="chain" id="PRO_5012601221" evidence="9">
    <location>
        <begin position="21"/>
        <end position="763"/>
    </location>
</feature>
<keyword evidence="7" id="KW-0482">Metalloprotease</keyword>
<dbReference type="PANTHER" id="PTHR11733">
    <property type="entry name" value="ZINC METALLOPROTEASE FAMILY M13 NEPRILYSIN-RELATED"/>
    <property type="match status" value="1"/>
</dbReference>
<evidence type="ECO:0000256" key="7">
    <source>
        <dbReference type="ARBA" id="ARBA00023049"/>
    </source>
</evidence>
<name>A0A224YDW7_9ACAR</name>
<dbReference type="GO" id="GO:0004222">
    <property type="term" value="F:metalloendopeptidase activity"/>
    <property type="evidence" value="ECO:0007669"/>
    <property type="project" value="InterPro"/>
</dbReference>
<evidence type="ECO:0000256" key="9">
    <source>
        <dbReference type="SAM" id="SignalP"/>
    </source>
</evidence>
<dbReference type="Pfam" id="PF01431">
    <property type="entry name" value="Peptidase_M13"/>
    <property type="match status" value="1"/>
</dbReference>
<evidence type="ECO:0000259" key="11">
    <source>
        <dbReference type="Pfam" id="PF05649"/>
    </source>
</evidence>
<organism evidence="12">
    <name type="scientific">Rhipicephalus zambeziensis</name>
    <dbReference type="NCBI Taxonomy" id="60191"/>
    <lineage>
        <taxon>Eukaryota</taxon>
        <taxon>Metazoa</taxon>
        <taxon>Ecdysozoa</taxon>
        <taxon>Arthropoda</taxon>
        <taxon>Chelicerata</taxon>
        <taxon>Arachnida</taxon>
        <taxon>Acari</taxon>
        <taxon>Parasitiformes</taxon>
        <taxon>Ixodida</taxon>
        <taxon>Ixodoidea</taxon>
        <taxon>Ixodidae</taxon>
        <taxon>Rhipicephalinae</taxon>
        <taxon>Rhipicephalus</taxon>
        <taxon>Rhipicephalus</taxon>
    </lineage>
</organism>
<dbReference type="InterPro" id="IPR000718">
    <property type="entry name" value="Peptidase_M13"/>
</dbReference>
<evidence type="ECO:0000313" key="12">
    <source>
        <dbReference type="EMBL" id="MAA12174.1"/>
    </source>
</evidence>
<dbReference type="PANTHER" id="PTHR11733:SF241">
    <property type="entry name" value="GH26575P-RELATED"/>
    <property type="match status" value="1"/>
</dbReference>
<keyword evidence="9" id="KW-0732">Signal</keyword>
<comment type="similarity">
    <text evidence="2">Belongs to the peptidase M13 family.</text>
</comment>
<dbReference type="Gene3D" id="3.40.390.10">
    <property type="entry name" value="Collagenase (Catalytic Domain)"/>
    <property type="match status" value="1"/>
</dbReference>
<dbReference type="GO" id="GO:0016485">
    <property type="term" value="P:protein processing"/>
    <property type="evidence" value="ECO:0007669"/>
    <property type="project" value="TreeGrafter"/>
</dbReference>
<evidence type="ECO:0000256" key="6">
    <source>
        <dbReference type="ARBA" id="ARBA00022833"/>
    </source>
</evidence>
<dbReference type="InterPro" id="IPR042089">
    <property type="entry name" value="Peptidase_M13_dom_2"/>
</dbReference>
<evidence type="ECO:0000259" key="10">
    <source>
        <dbReference type="Pfam" id="PF01431"/>
    </source>
</evidence>
<dbReference type="Gene3D" id="1.10.1380.10">
    <property type="entry name" value="Neutral endopeptidase , domain2"/>
    <property type="match status" value="1"/>
</dbReference>
<dbReference type="PROSITE" id="PS51885">
    <property type="entry name" value="NEPRILYSIN"/>
    <property type="match status" value="1"/>
</dbReference>
<reference evidence="12" key="1">
    <citation type="journal article" date="2017" name="Parasit. Vectors">
        <title>Sialotranscriptomics of Rhipicephalus zambeziensis reveals intricate expression profiles of secretory proteins and suggests tight temporal transcriptional regulation during blood-feeding.</title>
        <authorList>
            <person name="de Castro M.H."/>
            <person name="de Klerk D."/>
            <person name="Pienaar R."/>
            <person name="Rees D.J.G."/>
            <person name="Mans B.J."/>
        </authorList>
    </citation>
    <scope>NUCLEOTIDE SEQUENCE</scope>
    <source>
        <tissue evidence="12">Salivary glands</tissue>
    </source>
</reference>
<keyword evidence="5" id="KW-0378">Hydrolase</keyword>
<evidence type="ECO:0000256" key="5">
    <source>
        <dbReference type="ARBA" id="ARBA00022801"/>
    </source>
</evidence>
<dbReference type="AlphaFoldDB" id="A0A224YDW7"/>
<dbReference type="GO" id="GO:0005886">
    <property type="term" value="C:plasma membrane"/>
    <property type="evidence" value="ECO:0007669"/>
    <property type="project" value="TreeGrafter"/>
</dbReference>
<feature type="compositionally biased region" description="Acidic residues" evidence="8">
    <location>
        <begin position="263"/>
        <end position="273"/>
    </location>
</feature>
<protein>
    <submittedName>
        <fullName evidence="12">Gluzincin</fullName>
    </submittedName>
</protein>
<feature type="region of interest" description="Disordered" evidence="8">
    <location>
        <begin position="251"/>
        <end position="278"/>
    </location>
</feature>
<dbReference type="InterPro" id="IPR018497">
    <property type="entry name" value="Peptidase_M13_C"/>
</dbReference>
<evidence type="ECO:0000256" key="2">
    <source>
        <dbReference type="ARBA" id="ARBA00007357"/>
    </source>
</evidence>
<evidence type="ECO:0000256" key="3">
    <source>
        <dbReference type="ARBA" id="ARBA00022670"/>
    </source>
</evidence>
<sequence length="763" mass="87104">MNFSQIALTIIYFLGSRTVAITADATDDSGSTSKEKGDFCSQWCSGLTTTGTIVSRTPGACKNFYRHVCKKQNVRTPAEENDPDEISRGEQSYLDKELMKKIKSLLELNQEGQEPDKSASGDSAEAVDIKDLAVRFYTTCIQADTSEQKENVKKAVQEMLEKFHLGDWPMITGTLQVKATEVLKNSGLRPVATISAVGIEENNQYELTMTIPHARFAPTPSILKSSNTNSNATVRYRRLIRGVLKLFLPEKQASHTESTQQDEANESSEEMLSDEAKKDDDLSNVVHDIIYVEGELAKITEKSRPSTESASISTWQKKLGEHFPLLTGLQTDFKKASLRLEPEYNLTLHRPEYFTALANFLRTVQPRKLYNYLGWFITRDVADGLTVDIRKKLQLFLHEASKPKIPVNLNGDNCVRKLIGAHGLMEKGITYLYLRTFFQRPNIPKVDKFAEHVRAKFSILIKENSWMEDETKNKMAEWMNKLNNHIGASEEYYEKSKVQNAYSYVPRLQTPSLPLYFFYFRENNFLQMLKLCYTPYDKHNIWAALPLDTFGRYSEFYKSIEIPAAVLQTPFFDVSAPDSHNFGPAGTLIADVLSLGMTEEGGVWNTILAGDYKWSEKTKNDFNQRVRECMRRQRANSDNQRRKFSSEDSIERKAASIDKEVKVVDHITIRVSYSAFQTLQKECRCPETEAVLAASKLFFTTYVKSQCDTESEQQEHRVNYLLSRYQEFGKVFRCTEEDPMKRSDTCKIVPQTLHADMASPKDT</sequence>
<evidence type="ECO:0000256" key="1">
    <source>
        <dbReference type="ARBA" id="ARBA00001947"/>
    </source>
</evidence>
<evidence type="ECO:0000256" key="8">
    <source>
        <dbReference type="SAM" id="MobiDB-lite"/>
    </source>
</evidence>